<evidence type="ECO:0000256" key="5">
    <source>
        <dbReference type="ARBA" id="ARBA00023004"/>
    </source>
</evidence>
<accession>A0A951UDZ6</accession>
<dbReference type="PANTHER" id="PTHR46696:SF1">
    <property type="entry name" value="CYTOCHROME P450 YJIB-RELATED"/>
    <property type="match status" value="1"/>
</dbReference>
<dbReference type="InterPro" id="IPR001128">
    <property type="entry name" value="Cyt_P450"/>
</dbReference>
<dbReference type="AlphaFoldDB" id="A0A951UDZ6"/>
<keyword evidence="4 7" id="KW-0560">Oxidoreductase</keyword>
<reference evidence="8" key="2">
    <citation type="journal article" date="2022" name="Microbiol. Resour. Announc.">
        <title>Metagenome Sequencing to Explore Phylogenomics of Terrestrial Cyanobacteria.</title>
        <authorList>
            <person name="Ward R.D."/>
            <person name="Stajich J.E."/>
            <person name="Johansen J.R."/>
            <person name="Huntemann M."/>
            <person name="Clum A."/>
            <person name="Foster B."/>
            <person name="Foster B."/>
            <person name="Roux S."/>
            <person name="Palaniappan K."/>
            <person name="Varghese N."/>
            <person name="Mukherjee S."/>
            <person name="Reddy T.B.K."/>
            <person name="Daum C."/>
            <person name="Copeland A."/>
            <person name="Chen I.A."/>
            <person name="Ivanova N.N."/>
            <person name="Kyrpides N.C."/>
            <person name="Shapiro N."/>
            <person name="Eloe-Fadrosh E.A."/>
            <person name="Pietrasiak N."/>
        </authorList>
    </citation>
    <scope>NUCLEOTIDE SEQUENCE</scope>
    <source>
        <strain evidence="8">CPER-KK1</strain>
    </source>
</reference>
<organism evidence="8 9">
    <name type="scientific">Symplocastrum torsivum CPER-KK1</name>
    <dbReference type="NCBI Taxonomy" id="450513"/>
    <lineage>
        <taxon>Bacteria</taxon>
        <taxon>Bacillati</taxon>
        <taxon>Cyanobacteriota</taxon>
        <taxon>Cyanophyceae</taxon>
        <taxon>Oscillatoriophycideae</taxon>
        <taxon>Oscillatoriales</taxon>
        <taxon>Microcoleaceae</taxon>
        <taxon>Symplocastrum</taxon>
    </lineage>
</organism>
<reference evidence="8" key="1">
    <citation type="submission" date="2021-05" db="EMBL/GenBank/DDBJ databases">
        <authorList>
            <person name="Pietrasiak N."/>
            <person name="Ward R."/>
            <person name="Stajich J.E."/>
            <person name="Kurbessoian T."/>
        </authorList>
    </citation>
    <scope>NUCLEOTIDE SEQUENCE</scope>
    <source>
        <strain evidence="8">CPER-KK1</strain>
    </source>
</reference>
<dbReference type="CDD" id="cd11032">
    <property type="entry name" value="P450_EryK-like"/>
    <property type="match status" value="1"/>
</dbReference>
<gene>
    <name evidence="8" type="ORF">KME25_34275</name>
</gene>
<dbReference type="Gene3D" id="1.10.630.10">
    <property type="entry name" value="Cytochrome P450"/>
    <property type="match status" value="1"/>
</dbReference>
<dbReference type="InterPro" id="IPR002397">
    <property type="entry name" value="Cyt_P450_B"/>
</dbReference>
<evidence type="ECO:0000256" key="2">
    <source>
        <dbReference type="ARBA" id="ARBA00022617"/>
    </source>
</evidence>
<evidence type="ECO:0000256" key="3">
    <source>
        <dbReference type="ARBA" id="ARBA00022723"/>
    </source>
</evidence>
<dbReference type="GO" id="GO:0020037">
    <property type="term" value="F:heme binding"/>
    <property type="evidence" value="ECO:0007669"/>
    <property type="project" value="InterPro"/>
</dbReference>
<dbReference type="PANTHER" id="PTHR46696">
    <property type="entry name" value="P450, PUTATIVE (EUROFUNG)-RELATED"/>
    <property type="match status" value="1"/>
</dbReference>
<dbReference type="PRINTS" id="PR00359">
    <property type="entry name" value="BP450"/>
</dbReference>
<keyword evidence="6 7" id="KW-0503">Monooxygenase</keyword>
<evidence type="ECO:0000313" key="8">
    <source>
        <dbReference type="EMBL" id="MBW4549432.1"/>
    </source>
</evidence>
<dbReference type="Proteomes" id="UP000753908">
    <property type="component" value="Unassembled WGS sequence"/>
</dbReference>
<proteinExistence type="inferred from homology"/>
<evidence type="ECO:0000256" key="6">
    <source>
        <dbReference type="ARBA" id="ARBA00023033"/>
    </source>
</evidence>
<dbReference type="EMBL" id="JAHHIF010000098">
    <property type="protein sequence ID" value="MBW4549432.1"/>
    <property type="molecule type" value="Genomic_DNA"/>
</dbReference>
<dbReference type="GO" id="GO:0005506">
    <property type="term" value="F:iron ion binding"/>
    <property type="evidence" value="ECO:0007669"/>
    <property type="project" value="InterPro"/>
</dbReference>
<dbReference type="GO" id="GO:0016705">
    <property type="term" value="F:oxidoreductase activity, acting on paired donors, with incorporation or reduction of molecular oxygen"/>
    <property type="evidence" value="ECO:0007669"/>
    <property type="project" value="InterPro"/>
</dbReference>
<dbReference type="PRINTS" id="PR00385">
    <property type="entry name" value="P450"/>
</dbReference>
<name>A0A951UDZ6_9CYAN</name>
<dbReference type="SUPFAM" id="SSF48264">
    <property type="entry name" value="Cytochrome P450"/>
    <property type="match status" value="1"/>
</dbReference>
<dbReference type="PROSITE" id="PS00086">
    <property type="entry name" value="CYTOCHROME_P450"/>
    <property type="match status" value="1"/>
</dbReference>
<keyword evidence="2 7" id="KW-0349">Heme</keyword>
<dbReference type="InterPro" id="IPR017972">
    <property type="entry name" value="Cyt_P450_CS"/>
</dbReference>
<keyword evidence="5 7" id="KW-0408">Iron</keyword>
<evidence type="ECO:0000256" key="7">
    <source>
        <dbReference type="RuleBase" id="RU000461"/>
    </source>
</evidence>
<comment type="similarity">
    <text evidence="1 7">Belongs to the cytochrome P450 family.</text>
</comment>
<dbReference type="InterPro" id="IPR036396">
    <property type="entry name" value="Cyt_P450_sf"/>
</dbReference>
<dbReference type="FunFam" id="1.10.630.10:FF:000018">
    <property type="entry name" value="Cytochrome P450 monooxygenase"/>
    <property type="match status" value="1"/>
</dbReference>
<dbReference type="GO" id="GO:0004497">
    <property type="term" value="F:monooxygenase activity"/>
    <property type="evidence" value="ECO:0007669"/>
    <property type="project" value="UniProtKB-KW"/>
</dbReference>
<keyword evidence="3 7" id="KW-0479">Metal-binding</keyword>
<evidence type="ECO:0000313" key="9">
    <source>
        <dbReference type="Proteomes" id="UP000753908"/>
    </source>
</evidence>
<dbReference type="Pfam" id="PF00067">
    <property type="entry name" value="p450"/>
    <property type="match status" value="1"/>
</dbReference>
<protein>
    <submittedName>
        <fullName evidence="8">Cytochrome P450</fullName>
    </submittedName>
</protein>
<sequence>MTSNQPLLDNKPFSLSGDRFSWYAKMRRESPVFYDVTQSAWMVFRYQDVKRILSDWQTFSSKMPHPPEQIDFTQNLNRTDPPQHRTLRTLVAKVFTQGRAESLAPRLRAITQELLDRVQAQGRMDFIHDFCVPFPLIVIAEILGIPIEERDNFKRWSDGSIAGDLSAQRALGDYFRDLLQQRRGQPGTDLISDLLAVHEAGEILTAQELVDMCILLLVAGNETTRNLLANAIVCFYEYPDVFERLKQEPTLLPLAIEEVLRYHSPFQYLRRFTKVETQLGEQTIPAGQQIFAYLGSANRDETQFERADKFTIDRDPNEHVAFGNGIHFCLGAPLARLEAAIGLQTVMERFPNLRVDPNATLEIIGGNGLHGLKALPVLFG</sequence>
<evidence type="ECO:0000256" key="4">
    <source>
        <dbReference type="ARBA" id="ARBA00023002"/>
    </source>
</evidence>
<comment type="caution">
    <text evidence="8">The sequence shown here is derived from an EMBL/GenBank/DDBJ whole genome shotgun (WGS) entry which is preliminary data.</text>
</comment>
<evidence type="ECO:0000256" key="1">
    <source>
        <dbReference type="ARBA" id="ARBA00010617"/>
    </source>
</evidence>